<dbReference type="Proteomes" id="UP000042738">
    <property type="component" value="Chromosome"/>
</dbReference>
<dbReference type="GO" id="GO:0007155">
    <property type="term" value="P:cell adhesion"/>
    <property type="evidence" value="ECO:0007669"/>
    <property type="project" value="InterPro"/>
</dbReference>
<gene>
    <name evidence="1" type="ORF">SYMBAF_04580</name>
</gene>
<dbReference type="GeneID" id="93735794"/>
<protein>
    <submittedName>
        <fullName evidence="1">Fimbrial protein</fullName>
    </submittedName>
</protein>
<dbReference type="SUPFAM" id="SSF49401">
    <property type="entry name" value="Bacterial adhesins"/>
    <property type="match status" value="1"/>
</dbReference>
<dbReference type="InterPro" id="IPR036937">
    <property type="entry name" value="Adhesion_dom_fimbrial_sf"/>
</dbReference>
<dbReference type="AlphaFoldDB" id="A0A068Z9W9"/>
<dbReference type="RefSeq" id="WP_040265546.1">
    <property type="nucleotide sequence ID" value="NZ_CP050855.1"/>
</dbReference>
<reference evidence="1 2" key="1">
    <citation type="journal article" date="2014" name="Genome Announc.">
        <title>Whole-Genome Sequence of Serratia symbiotica Strain CWBI-2.3T, a Free-Living Symbiont of the Black Bean Aphid Aphis fabae.</title>
        <authorList>
            <person name="Foray V."/>
            <person name="Grigorescu A.S."/>
            <person name="Sabri A."/>
            <person name="Haubruge E."/>
            <person name="Lognay G."/>
            <person name="Francis F."/>
            <person name="Fauconnier M.L."/>
            <person name="Hance T."/>
            <person name="Thonart P."/>
        </authorList>
    </citation>
    <scope>NUCLEOTIDE SEQUENCE [LARGE SCALE GENOMIC DNA]</scope>
    <source>
        <strain evidence="1">CWBI-2.3</strain>
    </source>
</reference>
<accession>A0A068Z9W9</accession>
<dbReference type="Gene3D" id="2.60.40.1090">
    <property type="entry name" value="Fimbrial-type adhesion domain"/>
    <property type="match status" value="1"/>
</dbReference>
<sequence length="337" mass="36429">MSSLVKHKHLGLATGLLVTLEAFSQSSYALSCKQNGNIRQDIVLDKPIKVSTANTKPGTLLWRSQNYTSTLQCMGDRETGYGEDAFLYWDPQARMGQIHNSIEVGVNYDGVDIKPISGGKQDTGDGTGSWGSPGTVTLYYYFYIKATGNPPPESGKIEDNNAYSVFQVDGMYGLNNIPNRNFNSYISGLNKIQFISCNPKITVVGNNGSSVNFGAIAQQNALVGKVEKQVPFSIAVNLSDPESGQDCQGQALQASFSSTYPVQDNSVLLPTRDSGFGIFISQDTTPGTPITMNSPLDLGLFNGTRVEKNFIASLLWLSTDPKVGPFTTSANIDVIFK</sequence>
<dbReference type="InterPro" id="IPR008966">
    <property type="entry name" value="Adhesion_dom_sf"/>
</dbReference>
<evidence type="ECO:0000313" key="2">
    <source>
        <dbReference type="Proteomes" id="UP000042738"/>
    </source>
</evidence>
<evidence type="ECO:0000313" key="1">
    <source>
        <dbReference type="EMBL" id="QLH62358.1"/>
    </source>
</evidence>
<organism evidence="1 2">
    <name type="scientific">Serratia symbiotica</name>
    <dbReference type="NCBI Taxonomy" id="138074"/>
    <lineage>
        <taxon>Bacteria</taxon>
        <taxon>Pseudomonadati</taxon>
        <taxon>Pseudomonadota</taxon>
        <taxon>Gammaproteobacteria</taxon>
        <taxon>Enterobacterales</taxon>
        <taxon>Yersiniaceae</taxon>
        <taxon>Serratia</taxon>
    </lineage>
</organism>
<dbReference type="EMBL" id="CP050855">
    <property type="protein sequence ID" value="QLH62358.1"/>
    <property type="molecule type" value="Genomic_DNA"/>
</dbReference>
<dbReference type="STRING" id="138074.SYMBAF_40076"/>
<name>A0A068Z9W9_9GAMM</name>
<dbReference type="GO" id="GO:0009289">
    <property type="term" value="C:pilus"/>
    <property type="evidence" value="ECO:0007669"/>
    <property type="project" value="InterPro"/>
</dbReference>
<proteinExistence type="predicted"/>